<feature type="transmembrane region" description="Helical" evidence="1">
    <location>
        <begin position="245"/>
        <end position="263"/>
    </location>
</feature>
<name>A0A217EH30_9GAMM</name>
<dbReference type="PANTHER" id="PTHR23028">
    <property type="entry name" value="ACETYLTRANSFERASE"/>
    <property type="match status" value="1"/>
</dbReference>
<dbReference type="Proteomes" id="UP000243463">
    <property type="component" value="Unassembled WGS sequence"/>
</dbReference>
<evidence type="ECO:0000256" key="1">
    <source>
        <dbReference type="SAM" id="Phobius"/>
    </source>
</evidence>
<keyword evidence="3" id="KW-0808">Transferase</keyword>
<keyword evidence="4" id="KW-1185">Reference proteome</keyword>
<feature type="transmembrane region" description="Helical" evidence="1">
    <location>
        <begin position="129"/>
        <end position="150"/>
    </location>
</feature>
<dbReference type="AlphaFoldDB" id="A0A217EH30"/>
<feature type="transmembrane region" description="Helical" evidence="1">
    <location>
        <begin position="335"/>
        <end position="354"/>
    </location>
</feature>
<protein>
    <submittedName>
        <fullName evidence="3">Peptidoglycan/LPS O-acetylase OafA/YrhL, contains acyltransferase and SGNH-hydrolase domains</fullName>
    </submittedName>
</protein>
<feature type="transmembrane region" description="Helical" evidence="1">
    <location>
        <begin position="269"/>
        <end position="290"/>
    </location>
</feature>
<gene>
    <name evidence="3" type="ORF">SAMN05444584_1759</name>
</gene>
<keyword evidence="1" id="KW-0812">Transmembrane</keyword>
<organism evidence="3 4">
    <name type="scientific">Acinetobacter apis</name>
    <dbReference type="NCBI Taxonomy" id="1229165"/>
    <lineage>
        <taxon>Bacteria</taxon>
        <taxon>Pseudomonadati</taxon>
        <taxon>Pseudomonadota</taxon>
        <taxon>Gammaproteobacteria</taxon>
        <taxon>Moraxellales</taxon>
        <taxon>Moraxellaceae</taxon>
        <taxon>Acinetobacter</taxon>
    </lineage>
</organism>
<feature type="transmembrane region" description="Helical" evidence="1">
    <location>
        <begin position="214"/>
        <end position="233"/>
    </location>
</feature>
<keyword evidence="1" id="KW-1133">Transmembrane helix</keyword>
<dbReference type="GO" id="GO:0016020">
    <property type="term" value="C:membrane"/>
    <property type="evidence" value="ECO:0007669"/>
    <property type="project" value="TreeGrafter"/>
</dbReference>
<accession>A0A217EH30</accession>
<feature type="transmembrane region" description="Helical" evidence="1">
    <location>
        <begin position="60"/>
        <end position="77"/>
    </location>
</feature>
<sequence>MSKKRDPPNEFIDVLRFISIMLVLIHHFNIPYKLSDTWITFSILDHSFITLLARNGNYGVTMFFVISGYLITFHALQRWKELKNIDYKVFYLLRCARIIPTLFLLVIVVNILGMFGLKPFITQTSHELPMIQSLVNLAALTFWMNILIIHEGWVNYALGVLWSLSVEEVFYVIFPLLAICLKKEYFFYVVCLVVIGICPYFRALTITDENGAYLYHYLSSIDGIAFGCLTALISRRVSITKNSHYFKYVMMMCLILIYFSGPIRETCVWGVSAFSLCSSVLILTSVSHPIPVQDNLISRVIKRIGRNSYEIYLFHLVILGLIKVVYLPQETSGNIKLLLLLTYLVVTFLFSFYIEKFFSHPINYKIRKRLIEK</sequence>
<keyword evidence="3" id="KW-0378">Hydrolase</keyword>
<proteinExistence type="predicted"/>
<keyword evidence="1" id="KW-0472">Membrane</keyword>
<feature type="transmembrane region" description="Helical" evidence="1">
    <location>
        <begin position="97"/>
        <end position="117"/>
    </location>
</feature>
<evidence type="ECO:0000259" key="2">
    <source>
        <dbReference type="Pfam" id="PF01757"/>
    </source>
</evidence>
<feature type="domain" description="Acyltransferase 3" evidence="2">
    <location>
        <begin position="10"/>
        <end position="354"/>
    </location>
</feature>
<dbReference type="GO" id="GO:0009103">
    <property type="term" value="P:lipopolysaccharide biosynthetic process"/>
    <property type="evidence" value="ECO:0007669"/>
    <property type="project" value="TreeGrafter"/>
</dbReference>
<evidence type="ECO:0000313" key="4">
    <source>
        <dbReference type="Proteomes" id="UP000243463"/>
    </source>
</evidence>
<dbReference type="GO" id="GO:0016787">
    <property type="term" value="F:hydrolase activity"/>
    <property type="evidence" value="ECO:0007669"/>
    <property type="project" value="UniProtKB-KW"/>
</dbReference>
<dbReference type="InterPro" id="IPR050879">
    <property type="entry name" value="Acyltransferase_3"/>
</dbReference>
<dbReference type="GO" id="GO:0016747">
    <property type="term" value="F:acyltransferase activity, transferring groups other than amino-acyl groups"/>
    <property type="evidence" value="ECO:0007669"/>
    <property type="project" value="InterPro"/>
</dbReference>
<dbReference type="EMBL" id="FZLN01000003">
    <property type="protein sequence ID" value="SNQ29788.1"/>
    <property type="molecule type" value="Genomic_DNA"/>
</dbReference>
<feature type="transmembrane region" description="Helical" evidence="1">
    <location>
        <begin position="185"/>
        <end position="202"/>
    </location>
</feature>
<feature type="transmembrane region" description="Helical" evidence="1">
    <location>
        <begin position="311"/>
        <end position="329"/>
    </location>
</feature>
<feature type="transmembrane region" description="Helical" evidence="1">
    <location>
        <begin position="12"/>
        <end position="30"/>
    </location>
</feature>
<dbReference type="InterPro" id="IPR002656">
    <property type="entry name" value="Acyl_transf_3_dom"/>
</dbReference>
<dbReference type="Pfam" id="PF01757">
    <property type="entry name" value="Acyl_transf_3"/>
    <property type="match status" value="1"/>
</dbReference>
<evidence type="ECO:0000313" key="3">
    <source>
        <dbReference type="EMBL" id="SNQ29788.1"/>
    </source>
</evidence>
<dbReference type="PANTHER" id="PTHR23028:SF53">
    <property type="entry name" value="ACYL_TRANSF_3 DOMAIN-CONTAINING PROTEIN"/>
    <property type="match status" value="1"/>
</dbReference>
<reference evidence="4" key="1">
    <citation type="submission" date="2017-06" db="EMBL/GenBank/DDBJ databases">
        <authorList>
            <person name="Varghese N."/>
            <person name="Submissions S."/>
        </authorList>
    </citation>
    <scope>NUCLEOTIDE SEQUENCE [LARGE SCALE GENOMIC DNA]</scope>
    <source>
        <strain evidence="4">ANC 5114</strain>
    </source>
</reference>
<keyword evidence="3" id="KW-0012">Acyltransferase</keyword>